<organism evidence="1">
    <name type="scientific">hydrothermal vent metagenome</name>
    <dbReference type="NCBI Taxonomy" id="652676"/>
    <lineage>
        <taxon>unclassified sequences</taxon>
        <taxon>metagenomes</taxon>
        <taxon>ecological metagenomes</taxon>
    </lineage>
</organism>
<proteinExistence type="predicted"/>
<gene>
    <name evidence="1" type="ORF">MNBD_GAMMA06-1392</name>
</gene>
<protein>
    <submittedName>
        <fullName evidence="1">Uncharacterized protein</fullName>
    </submittedName>
</protein>
<name>A0A3B0WI66_9ZZZZ</name>
<accession>A0A3B0WI66</accession>
<reference evidence="1" key="1">
    <citation type="submission" date="2018-06" db="EMBL/GenBank/DDBJ databases">
        <authorList>
            <person name="Zhirakovskaya E."/>
        </authorList>
    </citation>
    <scope>NUCLEOTIDE SEQUENCE</scope>
</reference>
<sequence length="325" mass="37420">MPVTCYSQRILNPFRGVMNIISIGGADAVTIDGNNWTLYVHDDFDCPTDDPEEFFEIEMPDIRFADWSKESGLKHSPLIASYHYNEIHAIGQALLEAIEKFSDQCPFAFEDKYELWLLDSKTQEPLALLDSVCKKTEISLPENLTWEAGLRCKQKFLKTFSPLNKSLTTGDLLNQIINLRAGKYPSAQWFYRNQFDYGKGLHGINLDKNLVERELSARLFPKLLVQQQWFNPSDEALIHTFICWLSPYLLVLDFLHDTQRETLEQFAQQQALIVDKMCPMYPKIINQQAINAARVEAVMRKSNTSKTKDKAAEAIEYIETQHSLI</sequence>
<evidence type="ECO:0000313" key="1">
    <source>
        <dbReference type="EMBL" id="VAW55021.1"/>
    </source>
</evidence>
<dbReference type="EMBL" id="UOFD01000082">
    <property type="protein sequence ID" value="VAW55021.1"/>
    <property type="molecule type" value="Genomic_DNA"/>
</dbReference>
<dbReference type="AlphaFoldDB" id="A0A3B0WI66"/>